<keyword evidence="4" id="KW-0521">NADP</keyword>
<dbReference type="Pfam" id="PF13685">
    <property type="entry name" value="Fe-ADH_2"/>
    <property type="match status" value="1"/>
</dbReference>
<dbReference type="GO" id="GO:0016614">
    <property type="term" value="F:oxidoreductase activity, acting on CH-OH group of donors"/>
    <property type="evidence" value="ECO:0007669"/>
    <property type="project" value="InterPro"/>
</dbReference>
<dbReference type="PANTHER" id="PTHR43616:SF5">
    <property type="entry name" value="GLYCEROL DEHYDROGENASE 1"/>
    <property type="match status" value="1"/>
</dbReference>
<evidence type="ECO:0000256" key="6">
    <source>
        <dbReference type="ARBA" id="ARBA00023027"/>
    </source>
</evidence>
<evidence type="ECO:0000256" key="2">
    <source>
        <dbReference type="ARBA" id="ARBA00022516"/>
    </source>
</evidence>
<dbReference type="GO" id="GO:0046872">
    <property type="term" value="F:metal ion binding"/>
    <property type="evidence" value="ECO:0007669"/>
    <property type="project" value="UniProtKB-KW"/>
</dbReference>
<evidence type="ECO:0000256" key="7">
    <source>
        <dbReference type="ARBA" id="ARBA00023098"/>
    </source>
</evidence>
<proteinExistence type="predicted"/>
<evidence type="ECO:0000256" key="9">
    <source>
        <dbReference type="ARBA" id="ARBA00023264"/>
    </source>
</evidence>
<dbReference type="InterPro" id="IPR032837">
    <property type="entry name" value="G1PDH"/>
</dbReference>
<keyword evidence="9" id="KW-1208">Phospholipid metabolism</keyword>
<comment type="caution">
    <text evidence="10">The sequence shown here is derived from an EMBL/GenBank/DDBJ whole genome shotgun (WGS) entry which is preliminary data.</text>
</comment>
<dbReference type="Proteomes" id="UP000276568">
    <property type="component" value="Unassembled WGS sequence"/>
</dbReference>
<keyword evidence="2" id="KW-0444">Lipid biosynthesis</keyword>
<evidence type="ECO:0000256" key="5">
    <source>
        <dbReference type="ARBA" id="ARBA00023002"/>
    </source>
</evidence>
<sequence>MQIDVNKIRGLCDPEKNQKIYVDDLIIEKGALQKLPIVLQEKYPQYKNIVMICDENTYQAAGKTVEQIVPSVHTIILDPTNLHADEHGVGLAEEGLKQYPDVDFMIACGSGTIHDITRYHAYHKKINFLSIPTAASVDGFVSTMAAMTWKGMKKTFTAVSPIFVLADSDIFAHAPKRLTASGVGDLLGKYTALCDWRIASAVTGEYISWPIVNWEYDILKDLVNNLDGIGSGDLAAYENLMYGLLLSGLAMQIMTYSRPASGCEHHCSHLWEEAAINEPIDYLHGEKVGVGLCITSAVYKKALAKLKEGNYTVKDHMDVEVDFIKEHFKNPVLQAEILKENEDNVMAGITGQQLKDHEADIIKILEDLPSAEQEIRWLKDVHGLTTLPEIGLDESLRSLTLKLSPYVRHRLTFMRLLKFYSFYDEIVA</sequence>
<dbReference type="RefSeq" id="WP_128520328.1">
    <property type="nucleotide sequence ID" value="NZ_RJQC01000002.1"/>
</dbReference>
<evidence type="ECO:0000256" key="8">
    <source>
        <dbReference type="ARBA" id="ARBA00023209"/>
    </source>
</evidence>
<keyword evidence="11" id="KW-1185">Reference proteome</keyword>
<keyword evidence="6" id="KW-0520">NAD</keyword>
<keyword evidence="5" id="KW-0560">Oxidoreductase</keyword>
<accession>A0A3N0I045</accession>
<gene>
    <name evidence="10" type="ORF">EDX97_06395</name>
</gene>
<evidence type="ECO:0000256" key="1">
    <source>
        <dbReference type="ARBA" id="ARBA00022490"/>
    </source>
</evidence>
<dbReference type="SUPFAM" id="SSF56796">
    <property type="entry name" value="Dehydroquinate synthase-like"/>
    <property type="match status" value="1"/>
</dbReference>
<dbReference type="GO" id="GO:0008654">
    <property type="term" value="P:phospholipid biosynthetic process"/>
    <property type="evidence" value="ECO:0007669"/>
    <property type="project" value="UniProtKB-KW"/>
</dbReference>
<dbReference type="InterPro" id="IPR016205">
    <property type="entry name" value="Glycerol_DH"/>
</dbReference>
<evidence type="ECO:0000256" key="3">
    <source>
        <dbReference type="ARBA" id="ARBA00022723"/>
    </source>
</evidence>
<dbReference type="GO" id="GO:0005829">
    <property type="term" value="C:cytosol"/>
    <property type="evidence" value="ECO:0007669"/>
    <property type="project" value="TreeGrafter"/>
</dbReference>
<organism evidence="10 11">
    <name type="scientific">Absicoccus porci</name>
    <dbReference type="NCBI Taxonomy" id="2486576"/>
    <lineage>
        <taxon>Bacteria</taxon>
        <taxon>Bacillati</taxon>
        <taxon>Bacillota</taxon>
        <taxon>Erysipelotrichia</taxon>
        <taxon>Erysipelotrichales</taxon>
        <taxon>Erysipelotrichaceae</taxon>
        <taxon>Absicoccus</taxon>
    </lineage>
</organism>
<dbReference type="AlphaFoldDB" id="A0A3N0I045"/>
<keyword evidence="8" id="KW-0594">Phospholipid biosynthesis</keyword>
<name>A0A3N0I045_9FIRM</name>
<dbReference type="PANTHER" id="PTHR43616">
    <property type="entry name" value="GLYCEROL DEHYDROGENASE"/>
    <property type="match status" value="1"/>
</dbReference>
<dbReference type="OrthoDB" id="9763580at2"/>
<dbReference type="Gene3D" id="1.20.1090.10">
    <property type="entry name" value="Dehydroquinate synthase-like - alpha domain"/>
    <property type="match status" value="1"/>
</dbReference>
<dbReference type="EMBL" id="RJQC01000002">
    <property type="protein sequence ID" value="RNM30415.1"/>
    <property type="molecule type" value="Genomic_DNA"/>
</dbReference>
<keyword evidence="7" id="KW-0443">Lipid metabolism</keyword>
<protein>
    <submittedName>
        <fullName evidence="10">sn-glycerol-1-phosphate dehydrogenase</fullName>
    </submittedName>
</protein>
<reference evidence="10 11" key="1">
    <citation type="submission" date="2018-11" db="EMBL/GenBank/DDBJ databases">
        <title>Clostridium sp. nov., a member of the family Erysipelotrichaceae isolated from pig faeces.</title>
        <authorList>
            <person name="Chang Y.-H."/>
        </authorList>
    </citation>
    <scope>NUCLEOTIDE SEQUENCE [LARGE SCALE GENOMIC DNA]</scope>
    <source>
        <strain evidence="10 11">YH-panp20</strain>
    </source>
</reference>
<evidence type="ECO:0000256" key="4">
    <source>
        <dbReference type="ARBA" id="ARBA00022857"/>
    </source>
</evidence>
<dbReference type="Gene3D" id="3.40.50.1970">
    <property type="match status" value="1"/>
</dbReference>
<dbReference type="CDD" id="cd08175">
    <property type="entry name" value="G1PDH"/>
    <property type="match status" value="1"/>
</dbReference>
<evidence type="ECO:0000313" key="11">
    <source>
        <dbReference type="Proteomes" id="UP000276568"/>
    </source>
</evidence>
<keyword evidence="3" id="KW-0479">Metal-binding</keyword>
<evidence type="ECO:0000313" key="10">
    <source>
        <dbReference type="EMBL" id="RNM30415.1"/>
    </source>
</evidence>
<keyword evidence="1" id="KW-0963">Cytoplasm</keyword>